<evidence type="ECO:0000256" key="16">
    <source>
        <dbReference type="HAMAP-Rule" id="MF_01113"/>
    </source>
</evidence>
<dbReference type="Pfam" id="PF00817">
    <property type="entry name" value="IMS"/>
    <property type="match status" value="1"/>
</dbReference>
<dbReference type="GO" id="GO:0000287">
    <property type="term" value="F:magnesium ion binding"/>
    <property type="evidence" value="ECO:0007669"/>
    <property type="project" value="UniProtKB-UniRule"/>
</dbReference>
<evidence type="ECO:0000256" key="7">
    <source>
        <dbReference type="ARBA" id="ARBA00022695"/>
    </source>
</evidence>
<evidence type="ECO:0000313" key="19">
    <source>
        <dbReference type="Proteomes" id="UP000178885"/>
    </source>
</evidence>
<evidence type="ECO:0000256" key="11">
    <source>
        <dbReference type="ARBA" id="ARBA00022842"/>
    </source>
</evidence>
<evidence type="ECO:0000256" key="1">
    <source>
        <dbReference type="ARBA" id="ARBA00004496"/>
    </source>
</evidence>
<protein>
    <recommendedName>
        <fullName evidence="16">DNA polymerase IV</fullName>
        <shortName evidence="16">Pol IV</shortName>
        <ecNumber evidence="16">2.7.7.7</ecNumber>
    </recommendedName>
</protein>
<dbReference type="AlphaFoldDB" id="A0A1F6TP00"/>
<gene>
    <name evidence="16" type="primary">dinB</name>
    <name evidence="18" type="ORF">A2151_06895</name>
</gene>
<dbReference type="STRING" id="1817760.A2151_06895"/>
<dbReference type="GO" id="GO:0003684">
    <property type="term" value="F:damaged DNA binding"/>
    <property type="evidence" value="ECO:0007669"/>
    <property type="project" value="InterPro"/>
</dbReference>
<dbReference type="GO" id="GO:0005829">
    <property type="term" value="C:cytosol"/>
    <property type="evidence" value="ECO:0007669"/>
    <property type="project" value="TreeGrafter"/>
</dbReference>
<comment type="cofactor">
    <cofactor evidence="16">
        <name>Mg(2+)</name>
        <dbReference type="ChEBI" id="CHEBI:18420"/>
    </cofactor>
    <text evidence="16">Binds 2 magnesium ions per subunit.</text>
</comment>
<dbReference type="FunFam" id="3.30.1490.100:FF:000004">
    <property type="entry name" value="DNA polymerase IV"/>
    <property type="match status" value="1"/>
</dbReference>
<dbReference type="Gene3D" id="1.10.150.20">
    <property type="entry name" value="5' to 3' exonuclease, C-terminal subdomain"/>
    <property type="match status" value="1"/>
</dbReference>
<dbReference type="InterPro" id="IPR050116">
    <property type="entry name" value="DNA_polymerase-Y"/>
</dbReference>
<proteinExistence type="inferred from homology"/>
<dbReference type="InterPro" id="IPR022880">
    <property type="entry name" value="DNApol_IV"/>
</dbReference>
<evidence type="ECO:0000256" key="2">
    <source>
        <dbReference type="ARBA" id="ARBA00010945"/>
    </source>
</evidence>
<comment type="caution">
    <text evidence="18">The sequence shown here is derived from an EMBL/GenBank/DDBJ whole genome shotgun (WGS) entry which is preliminary data.</text>
</comment>
<dbReference type="NCBIfam" id="NF002883">
    <property type="entry name" value="PRK03352.1"/>
    <property type="match status" value="1"/>
</dbReference>
<dbReference type="EC" id="2.7.7.7" evidence="16"/>
<dbReference type="GO" id="GO:0006281">
    <property type="term" value="P:DNA repair"/>
    <property type="evidence" value="ECO:0007669"/>
    <property type="project" value="UniProtKB-UniRule"/>
</dbReference>
<evidence type="ECO:0000256" key="14">
    <source>
        <dbReference type="ARBA" id="ARBA00023204"/>
    </source>
</evidence>
<dbReference type="FunFam" id="3.40.1170.60:FF:000001">
    <property type="entry name" value="DNA polymerase IV"/>
    <property type="match status" value="1"/>
</dbReference>
<dbReference type="SUPFAM" id="SSF56672">
    <property type="entry name" value="DNA/RNA polymerases"/>
    <property type="match status" value="1"/>
</dbReference>
<keyword evidence="7 16" id="KW-0548">Nucleotidyltransferase</keyword>
<keyword evidence="10 16" id="KW-0227">DNA damage</keyword>
<evidence type="ECO:0000256" key="9">
    <source>
        <dbReference type="ARBA" id="ARBA00022723"/>
    </source>
</evidence>
<keyword evidence="8 16" id="KW-0235">DNA replication</keyword>
<reference evidence="18 19" key="1">
    <citation type="journal article" date="2016" name="Nat. Commun.">
        <title>Thousands of microbial genomes shed light on interconnected biogeochemical processes in an aquifer system.</title>
        <authorList>
            <person name="Anantharaman K."/>
            <person name="Brown C.T."/>
            <person name="Hug L.A."/>
            <person name="Sharon I."/>
            <person name="Castelle C.J."/>
            <person name="Probst A.J."/>
            <person name="Thomas B.C."/>
            <person name="Singh A."/>
            <person name="Wilkins M.J."/>
            <person name="Karaoz U."/>
            <person name="Brodie E.L."/>
            <person name="Williams K.H."/>
            <person name="Hubbard S.S."/>
            <person name="Banfield J.F."/>
        </authorList>
    </citation>
    <scope>NUCLEOTIDE SEQUENCE [LARGE SCALE GENOMIC DNA]</scope>
</reference>
<dbReference type="PROSITE" id="PS50173">
    <property type="entry name" value="UMUC"/>
    <property type="match status" value="1"/>
</dbReference>
<evidence type="ECO:0000256" key="8">
    <source>
        <dbReference type="ARBA" id="ARBA00022705"/>
    </source>
</evidence>
<dbReference type="GO" id="GO:0042276">
    <property type="term" value="P:error-prone translesion synthesis"/>
    <property type="evidence" value="ECO:0007669"/>
    <property type="project" value="TreeGrafter"/>
</dbReference>
<comment type="subcellular location">
    <subcellularLocation>
        <location evidence="1 16">Cytoplasm</location>
    </subcellularLocation>
</comment>
<keyword evidence="12 16" id="KW-0239">DNA-directed DNA polymerase</keyword>
<dbReference type="EMBL" id="MFSU01000073">
    <property type="protein sequence ID" value="OGI46853.1"/>
    <property type="molecule type" value="Genomic_DNA"/>
</dbReference>
<keyword evidence="6 16" id="KW-0808">Transferase</keyword>
<feature type="binding site" evidence="16">
    <location>
        <position position="8"/>
    </location>
    <ligand>
        <name>Mg(2+)</name>
        <dbReference type="ChEBI" id="CHEBI:18420"/>
    </ligand>
</feature>
<keyword evidence="11 16" id="KW-0460">Magnesium</keyword>
<keyword evidence="9 16" id="KW-0479">Metal-binding</keyword>
<dbReference type="InterPro" id="IPR043128">
    <property type="entry name" value="Rev_trsase/Diguanyl_cyclase"/>
</dbReference>
<evidence type="ECO:0000256" key="15">
    <source>
        <dbReference type="ARBA" id="ARBA00049244"/>
    </source>
</evidence>
<dbReference type="CDD" id="cd03586">
    <property type="entry name" value="PolY_Pol_IV_kappa"/>
    <property type="match status" value="1"/>
</dbReference>
<dbReference type="HAMAP" id="MF_01113">
    <property type="entry name" value="DNApol_IV"/>
    <property type="match status" value="1"/>
</dbReference>
<dbReference type="NCBIfam" id="NF002677">
    <property type="entry name" value="PRK02406.1"/>
    <property type="match status" value="1"/>
</dbReference>
<feature type="domain" description="UmuC" evidence="17">
    <location>
        <begin position="4"/>
        <end position="184"/>
    </location>
</feature>
<dbReference type="InterPro" id="IPR001126">
    <property type="entry name" value="UmuC"/>
</dbReference>
<dbReference type="Proteomes" id="UP000178885">
    <property type="component" value="Unassembled WGS sequence"/>
</dbReference>
<dbReference type="InterPro" id="IPR043502">
    <property type="entry name" value="DNA/RNA_pol_sf"/>
</dbReference>
<keyword evidence="4 16" id="KW-0515">Mutator protein</keyword>
<dbReference type="InterPro" id="IPR053848">
    <property type="entry name" value="IMS_HHH_1"/>
</dbReference>
<dbReference type="SUPFAM" id="SSF100879">
    <property type="entry name" value="Lesion bypass DNA polymerase (Y-family), little finger domain"/>
    <property type="match status" value="1"/>
</dbReference>
<dbReference type="Gene3D" id="3.30.70.270">
    <property type="match status" value="1"/>
</dbReference>
<comment type="catalytic activity">
    <reaction evidence="15 16">
        <text>DNA(n) + a 2'-deoxyribonucleoside 5'-triphosphate = DNA(n+1) + diphosphate</text>
        <dbReference type="Rhea" id="RHEA:22508"/>
        <dbReference type="Rhea" id="RHEA-COMP:17339"/>
        <dbReference type="Rhea" id="RHEA-COMP:17340"/>
        <dbReference type="ChEBI" id="CHEBI:33019"/>
        <dbReference type="ChEBI" id="CHEBI:61560"/>
        <dbReference type="ChEBI" id="CHEBI:173112"/>
        <dbReference type="EC" id="2.7.7.7"/>
    </reaction>
</comment>
<evidence type="ECO:0000256" key="4">
    <source>
        <dbReference type="ARBA" id="ARBA00022457"/>
    </source>
</evidence>
<evidence type="ECO:0000313" key="18">
    <source>
        <dbReference type="EMBL" id="OGI46853.1"/>
    </source>
</evidence>
<dbReference type="GO" id="GO:0003887">
    <property type="term" value="F:DNA-directed DNA polymerase activity"/>
    <property type="evidence" value="ECO:0007669"/>
    <property type="project" value="UniProtKB-UniRule"/>
</dbReference>
<name>A0A1F6TP00_9PROT</name>
<organism evidence="18 19">
    <name type="scientific">Candidatus Muproteobacteria bacterium RBG_16_65_34</name>
    <dbReference type="NCBI Taxonomy" id="1817760"/>
    <lineage>
        <taxon>Bacteria</taxon>
        <taxon>Pseudomonadati</taxon>
        <taxon>Pseudomonadota</taxon>
        <taxon>Candidatus Muproteobacteria</taxon>
    </lineage>
</organism>
<dbReference type="InterPro" id="IPR036775">
    <property type="entry name" value="DNA_pol_Y-fam_lit_finger_sf"/>
</dbReference>
<evidence type="ECO:0000256" key="3">
    <source>
        <dbReference type="ARBA" id="ARBA00011245"/>
    </source>
</evidence>
<evidence type="ECO:0000256" key="12">
    <source>
        <dbReference type="ARBA" id="ARBA00022932"/>
    </source>
</evidence>
<dbReference type="PANTHER" id="PTHR11076">
    <property type="entry name" value="DNA REPAIR POLYMERASE UMUC / TRANSFERASE FAMILY MEMBER"/>
    <property type="match status" value="1"/>
</dbReference>
<dbReference type="GO" id="GO:0006261">
    <property type="term" value="P:DNA-templated DNA replication"/>
    <property type="evidence" value="ECO:0007669"/>
    <property type="project" value="UniProtKB-UniRule"/>
</dbReference>
<dbReference type="PANTHER" id="PTHR11076:SF33">
    <property type="entry name" value="DNA POLYMERASE KAPPA"/>
    <property type="match status" value="1"/>
</dbReference>
<comment type="subunit">
    <text evidence="3 16">Monomer.</text>
</comment>
<sequence length="353" mass="38298">MRRILHIDMDAFFAAVELKRRPELRGQPLIIGGSGDPHSRGVVSTASYEARAFGVRSGMPLRRAHQLCPACVFLPVDFDVYAAESEKIKGILREFSPAMEDAGIDEAFLDVSGAPGEAVAVARAIRQRIKEATGLTCSIGIGPNKLLAKLASDMQKPDGLTAISEADIPARVWPLPVRKLQGVGPKTEQRLAELGIRTIGDLARPSGEALIAHFGQAHGSYLHEAARGLDDSPLVTHWEPKSISRETTFPRDVGDWQSIARTLASLARDVAERLRAENFRCQNVTVKLRYADFATHTHTLTLAAPTDDADAIRRAAFACLQRFALDKKARLIGVRAGGLGKTADAEREASARI</sequence>
<dbReference type="GO" id="GO:0009432">
    <property type="term" value="P:SOS response"/>
    <property type="evidence" value="ECO:0007669"/>
    <property type="project" value="TreeGrafter"/>
</dbReference>
<keyword evidence="14 16" id="KW-0234">DNA repair</keyword>
<evidence type="ECO:0000256" key="10">
    <source>
        <dbReference type="ARBA" id="ARBA00022763"/>
    </source>
</evidence>
<feature type="binding site" evidence="16">
    <location>
        <position position="105"/>
    </location>
    <ligand>
        <name>Mg(2+)</name>
        <dbReference type="ChEBI" id="CHEBI:18420"/>
    </ligand>
</feature>
<evidence type="ECO:0000256" key="13">
    <source>
        <dbReference type="ARBA" id="ARBA00023125"/>
    </source>
</evidence>
<accession>A0A1F6TP00</accession>
<comment type="function">
    <text evidence="16">Poorly processive, error-prone DNA polymerase involved in untargeted mutagenesis. Copies undamaged DNA at stalled replication forks, which arise in vivo from mismatched or misaligned primer ends. These misaligned primers can be extended by PolIV. Exhibits no 3'-5' exonuclease (proofreading) activity. May be involved in translesional synthesis, in conjunction with the beta clamp from PolIII.</text>
</comment>
<dbReference type="Pfam" id="PF21999">
    <property type="entry name" value="IMS_HHH_1"/>
    <property type="match status" value="1"/>
</dbReference>
<evidence type="ECO:0000259" key="17">
    <source>
        <dbReference type="PROSITE" id="PS50173"/>
    </source>
</evidence>
<dbReference type="Gene3D" id="3.30.1490.100">
    <property type="entry name" value="DNA polymerase, Y-family, little finger domain"/>
    <property type="match status" value="1"/>
</dbReference>
<feature type="site" description="Substrate discrimination" evidence="16">
    <location>
        <position position="13"/>
    </location>
</feature>
<keyword evidence="5 16" id="KW-0963">Cytoplasm</keyword>
<evidence type="ECO:0000256" key="6">
    <source>
        <dbReference type="ARBA" id="ARBA00022679"/>
    </source>
</evidence>
<evidence type="ECO:0000256" key="5">
    <source>
        <dbReference type="ARBA" id="ARBA00022490"/>
    </source>
</evidence>
<feature type="active site" evidence="16">
    <location>
        <position position="106"/>
    </location>
</feature>
<keyword evidence="13 16" id="KW-0238">DNA-binding</keyword>
<dbReference type="Pfam" id="PF11799">
    <property type="entry name" value="IMS_C"/>
    <property type="match status" value="1"/>
</dbReference>
<dbReference type="Gene3D" id="3.40.1170.60">
    <property type="match status" value="1"/>
</dbReference>
<comment type="similarity">
    <text evidence="2 16">Belongs to the DNA polymerase type-Y family.</text>
</comment>
<dbReference type="InterPro" id="IPR017961">
    <property type="entry name" value="DNA_pol_Y-fam_little_finger"/>
</dbReference>